<dbReference type="PROSITE" id="PS51257">
    <property type="entry name" value="PROKAR_LIPOPROTEIN"/>
    <property type="match status" value="1"/>
</dbReference>
<gene>
    <name evidence="3" type="ORF">GNZ21_05945</name>
</gene>
<organism evidence="3 4">
    <name type="scientific">Nesterenkonia alkaliphila</name>
    <dbReference type="NCBI Taxonomy" id="1463631"/>
    <lineage>
        <taxon>Bacteria</taxon>
        <taxon>Bacillati</taxon>
        <taxon>Actinomycetota</taxon>
        <taxon>Actinomycetes</taxon>
        <taxon>Micrococcales</taxon>
        <taxon>Micrococcaceae</taxon>
        <taxon>Nesterenkonia</taxon>
    </lineage>
</organism>
<feature type="chain" id="PRO_5029668383" description="DUF2092 domain-containing protein" evidence="2">
    <location>
        <begin position="30"/>
        <end position="345"/>
    </location>
</feature>
<dbReference type="AlphaFoldDB" id="A0A7K1UHN7"/>
<feature type="compositionally biased region" description="Acidic residues" evidence="1">
    <location>
        <begin position="40"/>
        <end position="98"/>
    </location>
</feature>
<feature type="region of interest" description="Disordered" evidence="1">
    <location>
        <begin position="30"/>
        <end position="107"/>
    </location>
</feature>
<dbReference type="EMBL" id="WRPM01000038">
    <property type="protein sequence ID" value="MVT25904.1"/>
    <property type="molecule type" value="Genomic_DNA"/>
</dbReference>
<evidence type="ECO:0000313" key="3">
    <source>
        <dbReference type="EMBL" id="MVT25904.1"/>
    </source>
</evidence>
<evidence type="ECO:0000256" key="1">
    <source>
        <dbReference type="SAM" id="MobiDB-lite"/>
    </source>
</evidence>
<dbReference type="Proteomes" id="UP000460157">
    <property type="component" value="Unassembled WGS sequence"/>
</dbReference>
<feature type="signal peptide" evidence="2">
    <location>
        <begin position="1"/>
        <end position="29"/>
    </location>
</feature>
<evidence type="ECO:0008006" key="5">
    <source>
        <dbReference type="Google" id="ProtNLM"/>
    </source>
</evidence>
<reference evidence="3 4" key="1">
    <citation type="submission" date="2019-12" db="EMBL/GenBank/DDBJ databases">
        <title>Nesterenkonia muleiensis sp. nov., a novel actinobacterium isolated from sap of Populus euphratica.</title>
        <authorList>
            <person name="Wang R."/>
        </authorList>
    </citation>
    <scope>NUCLEOTIDE SEQUENCE [LARGE SCALE GENOMIC DNA]</scope>
    <source>
        <strain evidence="3 4">F10</strain>
    </source>
</reference>
<feature type="region of interest" description="Disordered" evidence="1">
    <location>
        <begin position="315"/>
        <end position="345"/>
    </location>
</feature>
<protein>
    <recommendedName>
        <fullName evidence="5">DUF2092 domain-containing protein</fullName>
    </recommendedName>
</protein>
<evidence type="ECO:0000256" key="2">
    <source>
        <dbReference type="SAM" id="SignalP"/>
    </source>
</evidence>
<dbReference type="OrthoDB" id="4963199at2"/>
<keyword evidence="2" id="KW-0732">Signal</keyword>
<sequence>MTRTTAAKARLWRSTGIFGVAVLALTACGDDPEQTTVGDENPDDTAQENVDPDGAEDQGDTPGEIADEDDEEPDPDEADDDAAAGDAPELADIEEELWENSASQDSVTITADVPAELFGLEDLENAEEEDLTAEETEESDPEAEQPVGEPIQITVGGDMAGDGSVWELEGLSEYLLYDNGETVYQSVASFIAEYRALQPDDAAGPDADELETALQDEGTWIDMTLTRGGEIETPQQFVEDLRSEMLGTAGLNSLGELGIQGEAENRDGQEVWVYLQQDGEEFVEFVILADADQPLLHSISMDVDEVQMEISFTDWNESEDLAEEEPEEDETITDEELNSIGESLM</sequence>
<feature type="compositionally biased region" description="Acidic residues" evidence="1">
    <location>
        <begin position="316"/>
        <end position="337"/>
    </location>
</feature>
<evidence type="ECO:0000313" key="4">
    <source>
        <dbReference type="Proteomes" id="UP000460157"/>
    </source>
</evidence>
<feature type="compositionally biased region" description="Acidic residues" evidence="1">
    <location>
        <begin position="127"/>
        <end position="143"/>
    </location>
</feature>
<dbReference type="RefSeq" id="WP_157322299.1">
    <property type="nucleotide sequence ID" value="NZ_BMFX01000001.1"/>
</dbReference>
<accession>A0A7K1UHN7</accession>
<comment type="caution">
    <text evidence="3">The sequence shown here is derived from an EMBL/GenBank/DDBJ whole genome shotgun (WGS) entry which is preliminary data.</text>
</comment>
<proteinExistence type="predicted"/>
<feature type="region of interest" description="Disordered" evidence="1">
    <location>
        <begin position="127"/>
        <end position="148"/>
    </location>
</feature>
<keyword evidence="4" id="KW-1185">Reference proteome</keyword>
<name>A0A7K1UHN7_9MICC</name>